<reference evidence="5 6" key="1">
    <citation type="submission" date="2014-06" db="EMBL/GenBank/DDBJ databases">
        <authorList>
            <person name="Swart Estienne"/>
        </authorList>
    </citation>
    <scope>NUCLEOTIDE SEQUENCE [LARGE SCALE GENOMIC DNA]</scope>
    <source>
        <strain evidence="5 6">130c</strain>
    </source>
</reference>
<feature type="domain" description="Histidine kinase" evidence="3">
    <location>
        <begin position="167"/>
        <end position="385"/>
    </location>
</feature>
<keyword evidence="6" id="KW-1185">Reference proteome</keyword>
<dbReference type="Pfam" id="PF02518">
    <property type="entry name" value="HATPase_c"/>
    <property type="match status" value="1"/>
</dbReference>
<keyword evidence="1 2" id="KW-0597">Phosphoprotein</keyword>
<dbReference type="Gene3D" id="1.10.287.130">
    <property type="match status" value="1"/>
</dbReference>
<dbReference type="SUPFAM" id="SSF47384">
    <property type="entry name" value="Homodimeric domain of signal transducing histidine kinase"/>
    <property type="match status" value="1"/>
</dbReference>
<dbReference type="InterPro" id="IPR036097">
    <property type="entry name" value="HisK_dim/P_sf"/>
</dbReference>
<dbReference type="Gene3D" id="3.40.50.2300">
    <property type="match status" value="1"/>
</dbReference>
<dbReference type="SMART" id="SM00387">
    <property type="entry name" value="HATPase_c"/>
    <property type="match status" value="1"/>
</dbReference>
<dbReference type="InParanoid" id="A0A077ZWK3"/>
<dbReference type="PROSITE" id="PS50110">
    <property type="entry name" value="RESPONSE_REGULATORY"/>
    <property type="match status" value="1"/>
</dbReference>
<dbReference type="PRINTS" id="PR00344">
    <property type="entry name" value="BCTRLSENSOR"/>
</dbReference>
<evidence type="ECO:0000313" key="5">
    <source>
        <dbReference type="EMBL" id="CDW73961.1"/>
    </source>
</evidence>
<sequence length="614" mass="70158">MNEDMKKLFDKLPEGIILFNNQSQSISLINEEYKRLFNIRQPVEGSDNDSVSLQISSDCLNEKVLQLFLSENGSQKNLLASLYSVKEGSVLSNEDTNLTFQLRLGNQNESNQIQSTTNQTLIVSLSSCEILFQNIVHQMIMVKDLTPEIKCQKLKIENHFYEMLTATVSHDLRTPLNIMGGLLSNLDNYITDSTGKRFLGILKNSSKFMCFLVNDLLDFFQIKNGKFKKNQQWVDLKSSIEELVEIFKIGANEKGIDIITKIDQDFPDQVYADEQRIKQVILNLLSNSLKFTFQGHIMIEVSYNFKSQQLNISVADTGIGIKSEDSQKLFTLFGKLDATSKINTSGIGLGLSICKKIIEMFDGSIQLDESYIHGCKFQFSLNAPIIVNDQNNYYLEINQNFQSTSLNKTFENSSFMKYDEESKLAVEHDKECCDFQSSQTQTIDFVDDEIKMPIQHQPIFMKNEVQKKYCSCSTFKDILIVDDNIFNLVTLEAILQLQLKLQVDKATNGLEAVTKVKQRYQDSANIKCSCNRQNGYKLIFMDCNMPVMDGFQATQQIRDFEKQLDLNIPRSYITALTAYTSDAFQQKCLDFGMDSFLTKPIGFDLLRKIVKDQI</sequence>
<accession>A0A077ZWK3</accession>
<dbReference type="EMBL" id="CCKQ01002850">
    <property type="protein sequence ID" value="CDW73961.1"/>
    <property type="molecule type" value="Genomic_DNA"/>
</dbReference>
<dbReference type="SMART" id="SM00448">
    <property type="entry name" value="REC"/>
    <property type="match status" value="1"/>
</dbReference>
<dbReference type="FunFam" id="3.30.565.10:FF:000010">
    <property type="entry name" value="Sensor histidine kinase RcsC"/>
    <property type="match status" value="1"/>
</dbReference>
<dbReference type="Gene3D" id="3.30.565.10">
    <property type="entry name" value="Histidine kinase-like ATPase, C-terminal domain"/>
    <property type="match status" value="1"/>
</dbReference>
<dbReference type="GO" id="GO:0000155">
    <property type="term" value="F:phosphorelay sensor kinase activity"/>
    <property type="evidence" value="ECO:0007669"/>
    <property type="project" value="InterPro"/>
</dbReference>
<dbReference type="Pfam" id="PF00072">
    <property type="entry name" value="Response_reg"/>
    <property type="match status" value="1"/>
</dbReference>
<organism evidence="5 6">
    <name type="scientific">Stylonychia lemnae</name>
    <name type="common">Ciliate</name>
    <dbReference type="NCBI Taxonomy" id="5949"/>
    <lineage>
        <taxon>Eukaryota</taxon>
        <taxon>Sar</taxon>
        <taxon>Alveolata</taxon>
        <taxon>Ciliophora</taxon>
        <taxon>Intramacronucleata</taxon>
        <taxon>Spirotrichea</taxon>
        <taxon>Stichotrichia</taxon>
        <taxon>Sporadotrichida</taxon>
        <taxon>Oxytrichidae</taxon>
        <taxon>Stylonychinae</taxon>
        <taxon>Stylonychia</taxon>
    </lineage>
</organism>
<proteinExistence type="predicted"/>
<protein>
    <submittedName>
        <fullName evidence="5">Pas domain s-box protein</fullName>
    </submittedName>
</protein>
<dbReference type="InterPro" id="IPR011006">
    <property type="entry name" value="CheY-like_superfamily"/>
</dbReference>
<dbReference type="OrthoDB" id="297207at2759"/>
<dbReference type="InterPro" id="IPR005467">
    <property type="entry name" value="His_kinase_dom"/>
</dbReference>
<dbReference type="PANTHER" id="PTHR43719">
    <property type="entry name" value="TWO-COMPONENT HISTIDINE KINASE"/>
    <property type="match status" value="1"/>
</dbReference>
<dbReference type="InterPro" id="IPR001789">
    <property type="entry name" value="Sig_transdc_resp-reg_receiver"/>
</dbReference>
<evidence type="ECO:0000313" key="6">
    <source>
        <dbReference type="Proteomes" id="UP000039865"/>
    </source>
</evidence>
<dbReference type="SUPFAM" id="SSF55874">
    <property type="entry name" value="ATPase domain of HSP90 chaperone/DNA topoisomerase II/histidine kinase"/>
    <property type="match status" value="1"/>
</dbReference>
<dbReference type="InterPro" id="IPR036890">
    <property type="entry name" value="HATPase_C_sf"/>
</dbReference>
<dbReference type="SUPFAM" id="SSF52172">
    <property type="entry name" value="CheY-like"/>
    <property type="match status" value="1"/>
</dbReference>
<dbReference type="InterPro" id="IPR003661">
    <property type="entry name" value="HisK_dim/P_dom"/>
</dbReference>
<feature type="domain" description="Response regulatory" evidence="4">
    <location>
        <begin position="477"/>
        <end position="614"/>
    </location>
</feature>
<name>A0A077ZWK3_STYLE</name>
<dbReference type="OMA" id="VICCESV"/>
<dbReference type="InterPro" id="IPR004358">
    <property type="entry name" value="Sig_transdc_His_kin-like_C"/>
</dbReference>
<dbReference type="AlphaFoldDB" id="A0A077ZWK3"/>
<dbReference type="PROSITE" id="PS50109">
    <property type="entry name" value="HIS_KIN"/>
    <property type="match status" value="1"/>
</dbReference>
<dbReference type="Pfam" id="PF00512">
    <property type="entry name" value="HisKA"/>
    <property type="match status" value="1"/>
</dbReference>
<dbReference type="Proteomes" id="UP000039865">
    <property type="component" value="Unassembled WGS sequence"/>
</dbReference>
<dbReference type="InterPro" id="IPR003594">
    <property type="entry name" value="HATPase_dom"/>
</dbReference>
<evidence type="ECO:0000256" key="2">
    <source>
        <dbReference type="PROSITE-ProRule" id="PRU00169"/>
    </source>
</evidence>
<dbReference type="PANTHER" id="PTHR43719:SF28">
    <property type="entry name" value="PEROXIDE STRESS-ACTIVATED HISTIDINE KINASE MAK1-RELATED"/>
    <property type="match status" value="1"/>
</dbReference>
<dbReference type="CDD" id="cd17546">
    <property type="entry name" value="REC_hyHK_CKI1_RcsC-like"/>
    <property type="match status" value="1"/>
</dbReference>
<dbReference type="InterPro" id="IPR050956">
    <property type="entry name" value="2C_system_His_kinase"/>
</dbReference>
<dbReference type="CDD" id="cd00082">
    <property type="entry name" value="HisKA"/>
    <property type="match status" value="1"/>
</dbReference>
<dbReference type="SMART" id="SM00388">
    <property type="entry name" value="HisKA"/>
    <property type="match status" value="1"/>
</dbReference>
<evidence type="ECO:0000256" key="1">
    <source>
        <dbReference type="ARBA" id="ARBA00022553"/>
    </source>
</evidence>
<feature type="modified residue" description="4-aspartylphosphate" evidence="2">
    <location>
        <position position="542"/>
    </location>
</feature>
<evidence type="ECO:0000259" key="4">
    <source>
        <dbReference type="PROSITE" id="PS50110"/>
    </source>
</evidence>
<evidence type="ECO:0000259" key="3">
    <source>
        <dbReference type="PROSITE" id="PS50109"/>
    </source>
</evidence>
<gene>
    <name evidence="5" type="primary">Contig482.g528</name>
    <name evidence="5" type="ORF">STYLEM_2951</name>
</gene>